<accession>A0A6J4NGE2</accession>
<gene>
    <name evidence="2" type="ORF">AVDCRST_MAG66-678</name>
</gene>
<reference evidence="2" key="1">
    <citation type="submission" date="2020-02" db="EMBL/GenBank/DDBJ databases">
        <authorList>
            <person name="Meier V. D."/>
        </authorList>
    </citation>
    <scope>NUCLEOTIDE SEQUENCE</scope>
    <source>
        <strain evidence="2">AVDCRST_MAG66</strain>
    </source>
</reference>
<evidence type="ECO:0000256" key="1">
    <source>
        <dbReference type="SAM" id="MobiDB-lite"/>
    </source>
</evidence>
<feature type="non-terminal residue" evidence="2">
    <location>
        <position position="1"/>
    </location>
</feature>
<proteinExistence type="predicted"/>
<dbReference type="EC" id="4.2.1.46" evidence="2"/>
<feature type="compositionally biased region" description="Basic residues" evidence="1">
    <location>
        <begin position="113"/>
        <end position="128"/>
    </location>
</feature>
<keyword evidence="2" id="KW-0456">Lyase</keyword>
<feature type="compositionally biased region" description="Basic residues" evidence="1">
    <location>
        <begin position="60"/>
        <end position="106"/>
    </location>
</feature>
<dbReference type="EMBL" id="CADCUS010000096">
    <property type="protein sequence ID" value="CAA9387028.1"/>
    <property type="molecule type" value="Genomic_DNA"/>
</dbReference>
<feature type="compositionally biased region" description="Basic and acidic residues" evidence="1">
    <location>
        <begin position="286"/>
        <end position="310"/>
    </location>
</feature>
<feature type="compositionally biased region" description="Basic residues" evidence="1">
    <location>
        <begin position="193"/>
        <end position="223"/>
    </location>
</feature>
<dbReference type="GO" id="GO:0008460">
    <property type="term" value="F:dTDP-glucose 4,6-dehydratase activity"/>
    <property type="evidence" value="ECO:0007669"/>
    <property type="project" value="UniProtKB-EC"/>
</dbReference>
<dbReference type="AlphaFoldDB" id="A0A6J4NGE2"/>
<sequence length="326" mass="35297">ASTGDRRGRVHRLPLRAHPAHRGLSGVRRRRGGRAGRAHLRRHADQPRAGARLTAPAVRPGRHPGRGRGRRGGAGRRRGRALRRGVARRPLHHRRRGLRLHQRRGHPGAAAGRARRGRGSVRARQHGRGVRLDRDRLLAGDAPAGAELALLGVQGILGPAGAVLPPHARSAGLHHALLQQLRAAPVPGEGHPAVRHQPARRRHRAALRRGRQRAGLAVRRRPLPRPAGGPGEGCGRRGLQHRRRHRADQPGADRAPARGDRPGLVGGGADRRPARRRARLPLLGRLVEDRRPRLRAADVVRRGPRPDRRVVPGAPGLVGTAEGPGV</sequence>
<protein>
    <submittedName>
        <fullName evidence="2">dTDP-glucose 4,6-dehydratase</fullName>
        <ecNumber evidence="2">4.2.1.46</ecNumber>
    </submittedName>
</protein>
<feature type="region of interest" description="Disordered" evidence="1">
    <location>
        <begin position="187"/>
        <end position="326"/>
    </location>
</feature>
<organism evidence="2">
    <name type="scientific">uncultured Pseudonocardia sp</name>
    <dbReference type="NCBI Taxonomy" id="211455"/>
    <lineage>
        <taxon>Bacteria</taxon>
        <taxon>Bacillati</taxon>
        <taxon>Actinomycetota</taxon>
        <taxon>Actinomycetes</taxon>
        <taxon>Pseudonocardiales</taxon>
        <taxon>Pseudonocardiaceae</taxon>
        <taxon>Pseudonocardia</taxon>
        <taxon>environmental samples</taxon>
    </lineage>
</organism>
<feature type="compositionally biased region" description="Basic residues" evidence="1">
    <location>
        <begin position="8"/>
        <end position="42"/>
    </location>
</feature>
<feature type="region of interest" description="Disordered" evidence="1">
    <location>
        <begin position="1"/>
        <end position="128"/>
    </location>
</feature>
<name>A0A6J4NGE2_9PSEU</name>
<feature type="non-terminal residue" evidence="2">
    <location>
        <position position="326"/>
    </location>
</feature>
<evidence type="ECO:0000313" key="2">
    <source>
        <dbReference type="EMBL" id="CAA9387028.1"/>
    </source>
</evidence>